<feature type="domain" description="TerB N-terminal" evidence="2">
    <location>
        <begin position="51"/>
        <end position="184"/>
    </location>
</feature>
<dbReference type="Proteomes" id="UP000700908">
    <property type="component" value="Unassembled WGS sequence"/>
</dbReference>
<name>A0ABS7MLR3_9ACTN</name>
<dbReference type="RefSeq" id="WP_222200019.1">
    <property type="nucleotide sequence ID" value="NZ_JAIMFO010000009.1"/>
</dbReference>
<proteinExistence type="predicted"/>
<gene>
    <name evidence="4" type="ORF">K6V98_08070</name>
</gene>
<dbReference type="EMBL" id="JAIMFO010000009">
    <property type="protein sequence ID" value="MBY4798300.1"/>
    <property type="molecule type" value="Genomic_DNA"/>
</dbReference>
<accession>A0ABS7MLR3</accession>
<dbReference type="InterPro" id="IPR025266">
    <property type="entry name" value="TerB_N"/>
</dbReference>
<feature type="region of interest" description="Disordered" evidence="1">
    <location>
        <begin position="423"/>
        <end position="515"/>
    </location>
</feature>
<dbReference type="InterPro" id="IPR028932">
    <property type="entry name" value="TerB-C"/>
</dbReference>
<dbReference type="Pfam" id="PF15615">
    <property type="entry name" value="TerB_C"/>
    <property type="match status" value="1"/>
</dbReference>
<feature type="domain" description="TerB-C" evidence="3">
    <location>
        <begin position="409"/>
        <end position="603"/>
    </location>
</feature>
<sequence>MNNRNIDVLALIDEILDSSSGRKLSRWSDEVHREEPLIMTGTQLSKSAKARLRQFRNISSWKTDEYGHKFRISPEELFYEQAHFLADWEEHEENYCLYHGDLPYYVDLNDRQLRSYLYWRTQVRKGEIQPVNFKFIYLYFAEILCGAGVSDPWEGYRLLATMYRTCLQLADAMRLWNDDLELLHIWLVDYVVYHDLDLDLVTQPAQAMYDKHLINVMRFTDEALAALPPKRRTKRAPDIHISPEQAQALLDSLNALVPIAIGQGNDMAPYVEDLAWVVAMVWIRLACHYRDRRKVGLIESLFGTQTTYAYPIFMRLPLYENVRHKDCIAEFGELTRLECKDGDWFFTGMLDADLPNDRLAALLNPIDNSFRDALDLPSMPRWFNTPIYMQRFIDEAIDDRVELIHARPVFDRSKLSGIRQAAEKTRESLLTDEEREQAPAFENPRMSSAQAQAQSTSGRCARIKTRHVMQSSVERESQSAPLHGTQIDTPKSEKPSGAHHARTHEHQNAPATAEQLDVLPICSNKEAPTEAQDEQSTAWLVYLAALLAHDIDQTKAICASSGRSEDLMVDCINEALFDLLGDTALEYGATGPVVVDEYREELERIIRDGIS</sequence>
<keyword evidence="5" id="KW-1185">Reference proteome</keyword>
<evidence type="ECO:0000256" key="1">
    <source>
        <dbReference type="SAM" id="MobiDB-lite"/>
    </source>
</evidence>
<organism evidence="4 5">
    <name type="scientific">Collinsella ureilytica</name>
    <dbReference type="NCBI Taxonomy" id="2869515"/>
    <lineage>
        <taxon>Bacteria</taxon>
        <taxon>Bacillati</taxon>
        <taxon>Actinomycetota</taxon>
        <taxon>Coriobacteriia</taxon>
        <taxon>Coriobacteriales</taxon>
        <taxon>Coriobacteriaceae</taxon>
        <taxon>Collinsella</taxon>
    </lineage>
</organism>
<evidence type="ECO:0000259" key="2">
    <source>
        <dbReference type="Pfam" id="PF13208"/>
    </source>
</evidence>
<reference evidence="4 5" key="1">
    <citation type="submission" date="2021-08" db="EMBL/GenBank/DDBJ databases">
        <title>Collinsella faecalis sp. nov. isolated from swine faeces.</title>
        <authorList>
            <person name="Oh B.S."/>
            <person name="Lee J.H."/>
        </authorList>
    </citation>
    <scope>NUCLEOTIDE SEQUENCE [LARGE SCALE GENOMIC DNA]</scope>
    <source>
        <strain evidence="4 5">AGMB00827</strain>
    </source>
</reference>
<evidence type="ECO:0000259" key="3">
    <source>
        <dbReference type="Pfam" id="PF15615"/>
    </source>
</evidence>
<comment type="caution">
    <text evidence="4">The sequence shown here is derived from an EMBL/GenBank/DDBJ whole genome shotgun (WGS) entry which is preliminary data.</text>
</comment>
<evidence type="ECO:0000313" key="5">
    <source>
        <dbReference type="Proteomes" id="UP000700908"/>
    </source>
</evidence>
<protein>
    <submittedName>
        <fullName evidence="4">TerB N-terminal domain-containing protein</fullName>
    </submittedName>
</protein>
<evidence type="ECO:0000313" key="4">
    <source>
        <dbReference type="EMBL" id="MBY4798300.1"/>
    </source>
</evidence>
<dbReference type="Pfam" id="PF13208">
    <property type="entry name" value="TerB_N"/>
    <property type="match status" value="1"/>
</dbReference>